<gene>
    <name evidence="1" type="ORF">BK784_15130</name>
</gene>
<dbReference type="AlphaFoldDB" id="A0A9X6RGV5"/>
<dbReference type="RefSeq" id="WP_088066956.1">
    <property type="nucleotide sequence ID" value="NZ_MOOV01000112.1"/>
</dbReference>
<reference evidence="1 2" key="1">
    <citation type="submission" date="2016-10" db="EMBL/GenBank/DDBJ databases">
        <title>Comparative genomics of Bacillus thuringiensis reveals a path to pathogens against multiple invertebrate hosts.</title>
        <authorList>
            <person name="Zheng J."/>
            <person name="Gao Q."/>
            <person name="Liu H."/>
            <person name="Peng D."/>
            <person name="Ruan L."/>
            <person name="Sun M."/>
        </authorList>
    </citation>
    <scope>NUCLEOTIDE SEQUENCE [LARGE SCALE GENOMIC DNA]</scope>
    <source>
        <strain evidence="1">T30001</strain>
    </source>
</reference>
<name>A0A9X6RGV5_BACTV</name>
<protein>
    <submittedName>
        <fullName evidence="1">Uncharacterized protein</fullName>
    </submittedName>
</protein>
<proteinExistence type="predicted"/>
<dbReference type="SUPFAM" id="SSF51283">
    <property type="entry name" value="dUTPase-like"/>
    <property type="match status" value="1"/>
</dbReference>
<dbReference type="EMBL" id="MOOV01000112">
    <property type="protein sequence ID" value="OUC00007.1"/>
    <property type="molecule type" value="Genomic_DNA"/>
</dbReference>
<evidence type="ECO:0000313" key="2">
    <source>
        <dbReference type="Proteomes" id="UP000195160"/>
    </source>
</evidence>
<dbReference type="Gene3D" id="2.70.40.10">
    <property type="match status" value="1"/>
</dbReference>
<comment type="caution">
    <text evidence="1">The sequence shown here is derived from an EMBL/GenBank/DDBJ whole genome shotgun (WGS) entry which is preliminary data.</text>
</comment>
<organism evidence="1 2">
    <name type="scientific">Bacillus thuringiensis subsp. medellin</name>
    <dbReference type="NCBI Taxonomy" id="79672"/>
    <lineage>
        <taxon>Bacteria</taxon>
        <taxon>Bacillati</taxon>
        <taxon>Bacillota</taxon>
        <taxon>Bacilli</taxon>
        <taxon>Bacillales</taxon>
        <taxon>Bacillaceae</taxon>
        <taxon>Bacillus</taxon>
        <taxon>Bacillus cereus group</taxon>
    </lineage>
</organism>
<dbReference type="InterPro" id="IPR036157">
    <property type="entry name" value="dUTPase-like_sf"/>
</dbReference>
<evidence type="ECO:0000313" key="1">
    <source>
        <dbReference type="EMBL" id="OUC00007.1"/>
    </source>
</evidence>
<dbReference type="Proteomes" id="UP000195160">
    <property type="component" value="Unassembled WGS sequence"/>
</dbReference>
<accession>A0A9X6RGV5</accession>
<sequence length="117" mass="13313">MNIEKQALSLLMNVPVKKLHEAAIIPQRGTELASGFDLHALDVVHVDDLERVPPDYYSDAIVFYDGITVWPGERVLIKTGIAVQMDRNMEAQVRPRRGHHIILRKLYAKGFIKVLKI</sequence>